<accession>A0AAD9W2Y7</accession>
<dbReference type="AlphaFoldDB" id="A0AAD9W2Y7"/>
<reference evidence="9" key="1">
    <citation type="submission" date="2023-06" db="EMBL/GenBank/DDBJ databases">
        <authorList>
            <person name="Noh H."/>
        </authorList>
    </citation>
    <scope>NUCLEOTIDE SEQUENCE</scope>
    <source>
        <strain evidence="9">DUCC20226</strain>
    </source>
</reference>
<proteinExistence type="inferred from homology"/>
<feature type="signal peptide" evidence="7">
    <location>
        <begin position="1"/>
        <end position="22"/>
    </location>
</feature>
<dbReference type="PANTHER" id="PTHR43806">
    <property type="entry name" value="PEPTIDASE S8"/>
    <property type="match status" value="1"/>
</dbReference>
<dbReference type="PANTHER" id="PTHR43806:SF11">
    <property type="entry name" value="CEREVISIN-RELATED"/>
    <property type="match status" value="1"/>
</dbReference>
<name>A0AAD9W2Y7_PHOAM</name>
<feature type="compositionally biased region" description="Low complexity" evidence="6">
    <location>
        <begin position="40"/>
        <end position="51"/>
    </location>
</feature>
<evidence type="ECO:0000256" key="4">
    <source>
        <dbReference type="ARBA" id="ARBA00022825"/>
    </source>
</evidence>
<evidence type="ECO:0000259" key="8">
    <source>
        <dbReference type="Pfam" id="PF00082"/>
    </source>
</evidence>
<feature type="region of interest" description="Disordered" evidence="6">
    <location>
        <begin position="35"/>
        <end position="110"/>
    </location>
</feature>
<feature type="compositionally biased region" description="Low complexity" evidence="6">
    <location>
        <begin position="86"/>
        <end position="110"/>
    </location>
</feature>
<feature type="region of interest" description="Disordered" evidence="6">
    <location>
        <begin position="149"/>
        <end position="210"/>
    </location>
</feature>
<keyword evidence="7" id="KW-0732">Signal</keyword>
<feature type="compositionally biased region" description="Low complexity" evidence="6">
    <location>
        <begin position="642"/>
        <end position="654"/>
    </location>
</feature>
<feature type="region of interest" description="Disordered" evidence="6">
    <location>
        <begin position="642"/>
        <end position="680"/>
    </location>
</feature>
<gene>
    <name evidence="9" type="ORF">N8I77_008332</name>
</gene>
<dbReference type="InterPro" id="IPR015500">
    <property type="entry name" value="Peptidase_S8_subtilisin-rel"/>
</dbReference>
<feature type="compositionally biased region" description="Low complexity" evidence="6">
    <location>
        <begin position="149"/>
        <end position="158"/>
    </location>
</feature>
<evidence type="ECO:0000256" key="2">
    <source>
        <dbReference type="ARBA" id="ARBA00022670"/>
    </source>
</evidence>
<feature type="domain" description="Peptidase S8/S53" evidence="8">
    <location>
        <begin position="340"/>
        <end position="614"/>
    </location>
</feature>
<organism evidence="9 10">
    <name type="scientific">Phomopsis amygdali</name>
    <name type="common">Fusicoccum amygdali</name>
    <dbReference type="NCBI Taxonomy" id="1214568"/>
    <lineage>
        <taxon>Eukaryota</taxon>
        <taxon>Fungi</taxon>
        <taxon>Dikarya</taxon>
        <taxon>Ascomycota</taxon>
        <taxon>Pezizomycotina</taxon>
        <taxon>Sordariomycetes</taxon>
        <taxon>Sordariomycetidae</taxon>
        <taxon>Diaporthales</taxon>
        <taxon>Diaporthaceae</taxon>
        <taxon>Diaporthe</taxon>
    </lineage>
</organism>
<keyword evidence="10" id="KW-1185">Reference proteome</keyword>
<evidence type="ECO:0000256" key="3">
    <source>
        <dbReference type="ARBA" id="ARBA00022801"/>
    </source>
</evidence>
<dbReference type="GO" id="GO:0006508">
    <property type="term" value="P:proteolysis"/>
    <property type="evidence" value="ECO:0007669"/>
    <property type="project" value="UniProtKB-KW"/>
</dbReference>
<evidence type="ECO:0000256" key="7">
    <source>
        <dbReference type="SAM" id="SignalP"/>
    </source>
</evidence>
<dbReference type="InterPro" id="IPR050131">
    <property type="entry name" value="Peptidase_S8_subtilisin-like"/>
</dbReference>
<dbReference type="Pfam" id="PF00082">
    <property type="entry name" value="Peptidase_S8"/>
    <property type="match status" value="1"/>
</dbReference>
<dbReference type="GO" id="GO:0004252">
    <property type="term" value="F:serine-type endopeptidase activity"/>
    <property type="evidence" value="ECO:0007669"/>
    <property type="project" value="UniProtKB-UniRule"/>
</dbReference>
<comment type="caution">
    <text evidence="9">The sequence shown here is derived from an EMBL/GenBank/DDBJ whole genome shotgun (WGS) entry which is preliminary data.</text>
</comment>
<dbReference type="Proteomes" id="UP001265746">
    <property type="component" value="Unassembled WGS sequence"/>
</dbReference>
<feature type="compositionally biased region" description="Low complexity" evidence="6">
    <location>
        <begin position="176"/>
        <end position="193"/>
    </location>
</feature>
<feature type="compositionally biased region" description="Low complexity" evidence="6">
    <location>
        <begin position="661"/>
        <end position="671"/>
    </location>
</feature>
<dbReference type="SUPFAM" id="SSF52743">
    <property type="entry name" value="Subtilisin-like"/>
    <property type="match status" value="1"/>
</dbReference>
<protein>
    <recommendedName>
        <fullName evidence="8">Peptidase S8/S53 domain-containing protein</fullName>
    </recommendedName>
</protein>
<dbReference type="Gene3D" id="3.40.50.200">
    <property type="entry name" value="Peptidase S8/S53 domain"/>
    <property type="match status" value="1"/>
</dbReference>
<evidence type="ECO:0000256" key="6">
    <source>
        <dbReference type="SAM" id="MobiDB-lite"/>
    </source>
</evidence>
<dbReference type="PROSITE" id="PS51892">
    <property type="entry name" value="SUBTILASE"/>
    <property type="match status" value="1"/>
</dbReference>
<dbReference type="EMBL" id="JAUJFL010000004">
    <property type="protein sequence ID" value="KAK2605499.1"/>
    <property type="molecule type" value="Genomic_DNA"/>
</dbReference>
<sequence>MKFNIQHSLLLSLGLLSITATARPAEPNYDAAHLVKRDNSTGQSNGTSTGGVIPSSSRPSLAPVTILPSKAPTSRGPSSAPPTTNPPTITSPPASSSAPTSAPPATTTVSNGDTIVVAAGMVVVGGTGGGFFTIAGSGAPPVAVAAGTTVTAGSSSGGDNTDDPPEPTTKPPESSEPPTSTEPTSREPTSSAPTGPPTPCLIFPKDGATSQDKTDFISLLDKELGKGKYRETTDTVQLFVSANITAAQNATISANSLVGGVEPIVQMDDNAGEAVPVQNSKRDEDVHEKWWMESLDKLGRIKKRAVVKQDNAPTELVMFSQPPLVDLKALKSYTYDDSAGTDITVYVLDSGYYTKNSEYTGMAKKARWIFGGSQADKSVEEDLGSDGHGSCAGSKVNGPKYGVAKQANLVVVKASTNIDETLDSLNKILEDVRSNKLQGKAVVNFSRGIHNPSRFTQKMMEYYINEMIKEDVVFITASGNDDREEVADGKATAADIDSYPPLMAASGAPIINVGAVDNTGKNASFSQGGPLVHVMAPGQQVQCAANSYLFGTQKQDGTSFAAPAVAGLAAYLLALGEYPELYQTGKVAENMKKLLIDMAYQRVPDGGQVVFNGQGAVCSRPSSAKFRRQDLSGEACSAVSSTTTLPATATSAPTSAPPPATTSNPPAETTAPAPPPAPKTLFSLNEQIGAGTQSCFPTNDFSVTAGTTYGFSFDVDANLLVSIQTGSTDEGYHQSMGSWTGTFYAESSSSLSICGTSKASGSLPLAFTITEEPSQAVAAPSGKEVFKLDDKVAAGTTSCFPTTGLNIQEGNYGFSYTTSDGVVVQIGDDSSGPKYFSGNRASGAGLMYIDFSGGSISICGTNNGGSEAPISLTMTQ</sequence>
<dbReference type="PRINTS" id="PR00723">
    <property type="entry name" value="SUBTILISIN"/>
</dbReference>
<dbReference type="InterPro" id="IPR036852">
    <property type="entry name" value="Peptidase_S8/S53_dom_sf"/>
</dbReference>
<dbReference type="PROSITE" id="PS00138">
    <property type="entry name" value="SUBTILASE_SER"/>
    <property type="match status" value="1"/>
</dbReference>
<keyword evidence="4 5" id="KW-0720">Serine protease</keyword>
<dbReference type="InterPro" id="IPR023828">
    <property type="entry name" value="Peptidase_S8_Ser-AS"/>
</dbReference>
<evidence type="ECO:0000256" key="1">
    <source>
        <dbReference type="ARBA" id="ARBA00011073"/>
    </source>
</evidence>
<evidence type="ECO:0000313" key="10">
    <source>
        <dbReference type="Proteomes" id="UP001265746"/>
    </source>
</evidence>
<feature type="active site" description="Charge relay system" evidence="5">
    <location>
        <position position="559"/>
    </location>
</feature>
<comment type="similarity">
    <text evidence="1 5">Belongs to the peptidase S8 family.</text>
</comment>
<evidence type="ECO:0000256" key="5">
    <source>
        <dbReference type="PROSITE-ProRule" id="PRU01240"/>
    </source>
</evidence>
<keyword evidence="2 5" id="KW-0645">Protease</keyword>
<evidence type="ECO:0000313" key="9">
    <source>
        <dbReference type="EMBL" id="KAK2605499.1"/>
    </source>
</evidence>
<keyword evidence="3 5" id="KW-0378">Hydrolase</keyword>
<feature type="active site" description="Charge relay system" evidence="5">
    <location>
        <position position="349"/>
    </location>
</feature>
<dbReference type="InterPro" id="IPR000209">
    <property type="entry name" value="Peptidase_S8/S53_dom"/>
</dbReference>
<feature type="chain" id="PRO_5041969845" description="Peptidase S8/S53 domain-containing protein" evidence="7">
    <location>
        <begin position="23"/>
        <end position="876"/>
    </location>
</feature>
<feature type="active site" description="Charge relay system" evidence="5">
    <location>
        <position position="388"/>
    </location>
</feature>